<dbReference type="EMBL" id="FMIM01000249">
    <property type="protein sequence ID" value="SCL88028.1"/>
    <property type="molecule type" value="Genomic_DNA"/>
</dbReference>
<evidence type="ECO:0008006" key="3">
    <source>
        <dbReference type="Google" id="ProtNLM"/>
    </source>
</evidence>
<accession>A0A1D3L8R8</accession>
<dbReference type="Proteomes" id="UP000195489">
    <property type="component" value="Unassembled WGS sequence"/>
</dbReference>
<sequence length="170" mass="19808">MYSNYEEEKIYTKQIIDIGETNYKYSNILSKLKYIEHDIERSTRDFTSKFKISKKTNDNNEGYELVMEQNMYKMPTNMGPSPLLSSSYTHIDMSHSENGLNLRSEISRVANSQTISTMRFDSTEEVSFFNEKFGGFVSEKRDTPLGNLSSFRVVVFHYSVRLITNIIEDN</sequence>
<name>A0A1D3L8R8_PLACU</name>
<proteinExistence type="predicted"/>
<reference evidence="1 2" key="1">
    <citation type="submission" date="2016-08" db="EMBL/GenBank/DDBJ databases">
        <authorList>
            <consortium name="Pathogen Informatics"/>
        </authorList>
    </citation>
    <scope>NUCLEOTIDE SEQUENCE [LARGE SCALE GENOMIC DNA]</scope>
    <source>
        <strain evidence="1 2">CB</strain>
    </source>
</reference>
<organism evidence="1 2">
    <name type="scientific">Plasmodium chabaudi chabaudi</name>
    <dbReference type="NCBI Taxonomy" id="31271"/>
    <lineage>
        <taxon>Eukaryota</taxon>
        <taxon>Sar</taxon>
        <taxon>Alveolata</taxon>
        <taxon>Apicomplexa</taxon>
        <taxon>Aconoidasida</taxon>
        <taxon>Haemosporida</taxon>
        <taxon>Plasmodiidae</taxon>
        <taxon>Plasmodium</taxon>
        <taxon>Plasmodium (Vinckeia)</taxon>
    </lineage>
</organism>
<evidence type="ECO:0000313" key="1">
    <source>
        <dbReference type="EMBL" id="SCL88028.1"/>
    </source>
</evidence>
<protein>
    <recommendedName>
        <fullName evidence="3">Fam-b protein</fullName>
    </recommendedName>
</protein>
<gene>
    <name evidence="1" type="ORF">PCHCB_000517800</name>
</gene>
<evidence type="ECO:0000313" key="2">
    <source>
        <dbReference type="Proteomes" id="UP000195489"/>
    </source>
</evidence>
<dbReference type="AlphaFoldDB" id="A0A1D3L8R8"/>